<evidence type="ECO:0000313" key="2">
    <source>
        <dbReference type="EMBL" id="RNA32062.1"/>
    </source>
</evidence>
<reference evidence="2 3" key="1">
    <citation type="journal article" date="2018" name="Sci. Rep.">
        <title>Genomic signatures of local adaptation to the degree of environmental predictability in rotifers.</title>
        <authorList>
            <person name="Franch-Gras L."/>
            <person name="Hahn C."/>
            <person name="Garcia-Roger E.M."/>
            <person name="Carmona M.J."/>
            <person name="Serra M."/>
            <person name="Gomez A."/>
        </authorList>
    </citation>
    <scope>NUCLEOTIDE SEQUENCE [LARGE SCALE GENOMIC DNA]</scope>
    <source>
        <strain evidence="2">HYR1</strain>
    </source>
</reference>
<dbReference type="OrthoDB" id="10030726at2759"/>
<comment type="caution">
    <text evidence="2">The sequence shown here is derived from an EMBL/GenBank/DDBJ whole genome shotgun (WGS) entry which is preliminary data.</text>
</comment>
<name>A0A3M7S8H9_BRAPC</name>
<proteinExistence type="predicted"/>
<dbReference type="Proteomes" id="UP000276133">
    <property type="component" value="Unassembled WGS sequence"/>
</dbReference>
<accession>A0A3M7S8H9</accession>
<evidence type="ECO:0000313" key="3">
    <source>
        <dbReference type="Proteomes" id="UP000276133"/>
    </source>
</evidence>
<evidence type="ECO:0000259" key="1">
    <source>
        <dbReference type="Pfam" id="PF17921"/>
    </source>
</evidence>
<organism evidence="2 3">
    <name type="scientific">Brachionus plicatilis</name>
    <name type="common">Marine rotifer</name>
    <name type="synonym">Brachionus muelleri</name>
    <dbReference type="NCBI Taxonomy" id="10195"/>
    <lineage>
        <taxon>Eukaryota</taxon>
        <taxon>Metazoa</taxon>
        <taxon>Spiralia</taxon>
        <taxon>Gnathifera</taxon>
        <taxon>Rotifera</taxon>
        <taxon>Eurotatoria</taxon>
        <taxon>Monogononta</taxon>
        <taxon>Pseudotrocha</taxon>
        <taxon>Ploima</taxon>
        <taxon>Brachionidae</taxon>
        <taxon>Brachionus</taxon>
    </lineage>
</organism>
<dbReference type="Pfam" id="PF17921">
    <property type="entry name" value="Integrase_H2C2"/>
    <property type="match status" value="1"/>
</dbReference>
<keyword evidence="3" id="KW-1185">Reference proteome</keyword>
<feature type="domain" description="Integrase zinc-binding" evidence="1">
    <location>
        <begin position="174"/>
        <end position="215"/>
    </location>
</feature>
<gene>
    <name evidence="2" type="ORF">BpHYR1_042785</name>
</gene>
<dbReference type="Gene3D" id="1.10.340.70">
    <property type="match status" value="1"/>
</dbReference>
<protein>
    <submittedName>
        <fullName evidence="2">Retrovirus-related Pol poly from transposon</fullName>
    </submittedName>
</protein>
<dbReference type="AlphaFoldDB" id="A0A3M7S8H9"/>
<dbReference type="FunFam" id="1.10.340.70:FF:000001">
    <property type="entry name" value="Retrovirus-related Pol polyprotein from transposon gypsy-like Protein"/>
    <property type="match status" value="1"/>
</dbReference>
<sequence length="231" mass="27503">MFIRQTDFRTGEPNSNKTNEIKHKVDKIREKLSNEIKSISAESIYDLVPAKNLDFAFKIELNKNDQEPLVTRCRPLPYQIKEKYTGSTRNTIVGSENGNEYTSYLQEQKKDSDIVWISSLIEKFGEEKPEIEKFENVEQRLFYKEYDKLRLVENVLYRMYEDKNGLLINQFVMPKQIEEKIIKHIHESIFNGHLGRNKTMEKVTSRFYRPYIRKTFVKKSKILITTSKPKY</sequence>
<dbReference type="EMBL" id="REGN01001858">
    <property type="protein sequence ID" value="RNA32062.1"/>
    <property type="molecule type" value="Genomic_DNA"/>
</dbReference>
<dbReference type="InterPro" id="IPR041588">
    <property type="entry name" value="Integrase_H2C2"/>
</dbReference>